<organism evidence="1">
    <name type="scientific">Zea mays</name>
    <name type="common">Maize</name>
    <dbReference type="NCBI Taxonomy" id="4577"/>
    <lineage>
        <taxon>Eukaryota</taxon>
        <taxon>Viridiplantae</taxon>
        <taxon>Streptophyta</taxon>
        <taxon>Embryophyta</taxon>
        <taxon>Tracheophyta</taxon>
        <taxon>Spermatophyta</taxon>
        <taxon>Magnoliopsida</taxon>
        <taxon>Liliopsida</taxon>
        <taxon>Poales</taxon>
        <taxon>Poaceae</taxon>
        <taxon>PACMAD clade</taxon>
        <taxon>Panicoideae</taxon>
        <taxon>Andropogonodae</taxon>
        <taxon>Andropogoneae</taxon>
        <taxon>Tripsacinae</taxon>
        <taxon>Zea</taxon>
    </lineage>
</organism>
<reference evidence="1" key="1">
    <citation type="submission" date="2015-12" db="EMBL/GenBank/DDBJ databases">
        <title>Update maize B73 reference genome by single molecule sequencing technologies.</title>
        <authorList>
            <consortium name="Maize Genome Sequencing Project"/>
            <person name="Ware D."/>
        </authorList>
    </citation>
    <scope>NUCLEOTIDE SEQUENCE</scope>
    <source>
        <tissue evidence="1">Seedling</tissue>
    </source>
</reference>
<dbReference type="EMBL" id="CM000784">
    <property type="protein sequence ID" value="AQK92179.1"/>
    <property type="molecule type" value="Genomic_DNA"/>
</dbReference>
<accession>A0A1D6FKC6</accession>
<dbReference type="AlphaFoldDB" id="A0A1D6FKC6"/>
<protein>
    <submittedName>
        <fullName evidence="1">Urease accessory protein G</fullName>
    </submittedName>
</protein>
<proteinExistence type="predicted"/>
<name>A0A1D6FKC6_MAIZE</name>
<sequence length="105" mass="11693">MIITTPTPTTTTTTIPTGARARAIAPRIPRSRSLSAHLTRRALGVAFNLLRFQGRRWPCGWGIVGRGGRTRVALPRRPRAPLPRAHLLPRRLHQARAAARLARLR</sequence>
<gene>
    <name evidence="1" type="ORF">ZEAMMB73_Zm00001d009580</name>
</gene>
<evidence type="ECO:0000313" key="1">
    <source>
        <dbReference type="EMBL" id="AQK92179.1"/>
    </source>
</evidence>